<dbReference type="Gene3D" id="1.25.40.10">
    <property type="entry name" value="Tetratricopeptide repeat domain"/>
    <property type="match status" value="1"/>
</dbReference>
<proteinExistence type="predicted"/>
<name>A0A853ENR1_9ACTO</name>
<dbReference type="AlphaFoldDB" id="A0A853ENR1"/>
<reference evidence="1 2" key="1">
    <citation type="submission" date="2020-07" db="EMBL/GenBank/DDBJ databases">
        <title>MOT database genomes.</title>
        <authorList>
            <person name="Joseph S."/>
            <person name="Aduse-Opoku J."/>
            <person name="Hashim A."/>
            <person name="Wade W."/>
            <person name="Curtis M."/>
        </authorList>
    </citation>
    <scope>NUCLEOTIDE SEQUENCE [LARGE SCALE GENOMIC DNA]</scope>
    <source>
        <strain evidence="1 2">WMus004</strain>
    </source>
</reference>
<sequence length="83" mass="8961">MWQEAGAAYEESLEICRELVGVLGTPEARRDLSVSLNKVGGVAQARGLWQEAGAAYEESLEICRELVGVLGTPEARRDLSVSL</sequence>
<dbReference type="SUPFAM" id="SSF48452">
    <property type="entry name" value="TPR-like"/>
    <property type="match status" value="1"/>
</dbReference>
<dbReference type="Proteomes" id="UP000572528">
    <property type="component" value="Unassembled WGS sequence"/>
</dbReference>
<dbReference type="Pfam" id="PF13374">
    <property type="entry name" value="TPR_10"/>
    <property type="match status" value="1"/>
</dbReference>
<accession>A0A853ENR1</accession>
<gene>
    <name evidence="1" type="ORF">HZZ05_13980</name>
</gene>
<dbReference type="EMBL" id="JACBXV010000448">
    <property type="protein sequence ID" value="NYS70595.1"/>
    <property type="molecule type" value="Genomic_DNA"/>
</dbReference>
<evidence type="ECO:0000313" key="2">
    <source>
        <dbReference type="Proteomes" id="UP000572528"/>
    </source>
</evidence>
<comment type="caution">
    <text evidence="1">The sequence shown here is derived from an EMBL/GenBank/DDBJ whole genome shotgun (WGS) entry which is preliminary data.</text>
</comment>
<protein>
    <submittedName>
        <fullName evidence="1">Tetratricopeptide repeat protein</fullName>
    </submittedName>
</protein>
<dbReference type="InterPro" id="IPR011990">
    <property type="entry name" value="TPR-like_helical_dom_sf"/>
</dbReference>
<feature type="non-terminal residue" evidence="1">
    <location>
        <position position="83"/>
    </location>
</feature>
<organism evidence="1 2">
    <name type="scientific">Actinomyces bowdenii</name>
    <dbReference type="NCBI Taxonomy" id="131109"/>
    <lineage>
        <taxon>Bacteria</taxon>
        <taxon>Bacillati</taxon>
        <taxon>Actinomycetota</taxon>
        <taxon>Actinomycetes</taxon>
        <taxon>Actinomycetales</taxon>
        <taxon>Actinomycetaceae</taxon>
        <taxon>Actinomyces</taxon>
    </lineage>
</organism>
<evidence type="ECO:0000313" key="1">
    <source>
        <dbReference type="EMBL" id="NYS70595.1"/>
    </source>
</evidence>